<keyword evidence="2" id="KW-1185">Reference proteome</keyword>
<geneLocation type="plasmid" evidence="1 2">
    <name>pRX1</name>
</geneLocation>
<protein>
    <submittedName>
        <fullName evidence="1">Uncharacterized protein</fullName>
    </submittedName>
</protein>
<evidence type="ECO:0000313" key="1">
    <source>
        <dbReference type="EMBL" id="WOJ91654.1"/>
    </source>
</evidence>
<gene>
    <name evidence="1" type="ORF">RZS28_19565</name>
</gene>
<dbReference type="RefSeq" id="WP_318655082.1">
    <property type="nucleotide sequence ID" value="NZ_CP136863.1"/>
</dbReference>
<dbReference type="Proteomes" id="UP001626536">
    <property type="component" value="Plasmid pRX1"/>
</dbReference>
<proteinExistence type="predicted"/>
<sequence length="63" mass="6938">MDQRLIDRIYECAFAPGLWPGVLDELAQIADARGGLLFAANTKVVNWTASANLREGMERFAAL</sequence>
<keyword evidence="1" id="KW-0614">Plasmid</keyword>
<organism evidence="1 2">
    <name type="scientific">Methylocapsa polymorpha</name>
    <dbReference type="NCBI Taxonomy" id="3080828"/>
    <lineage>
        <taxon>Bacteria</taxon>
        <taxon>Pseudomonadati</taxon>
        <taxon>Pseudomonadota</taxon>
        <taxon>Alphaproteobacteria</taxon>
        <taxon>Hyphomicrobiales</taxon>
        <taxon>Beijerinckiaceae</taxon>
        <taxon>Methylocapsa</taxon>
    </lineage>
</organism>
<reference evidence="1 2" key="1">
    <citation type="submission" date="2023-10" db="EMBL/GenBank/DDBJ databases">
        <title>Novel methanotroph of the genus Methylocapsa from a subarctic wetland.</title>
        <authorList>
            <person name="Belova S.E."/>
            <person name="Oshkin I.Y."/>
            <person name="Miroshnikov K."/>
            <person name="Dedysh S.N."/>
        </authorList>
    </citation>
    <scope>NUCLEOTIDE SEQUENCE [LARGE SCALE GENOMIC DNA]</scope>
    <source>
        <strain evidence="1 2">RX1</strain>
        <plasmid evidence="1 2">pRX1</plasmid>
    </source>
</reference>
<accession>A0ABZ0HZ09</accession>
<name>A0ABZ0HZ09_9HYPH</name>
<dbReference type="EMBL" id="CP136863">
    <property type="protein sequence ID" value="WOJ91654.1"/>
    <property type="molecule type" value="Genomic_DNA"/>
</dbReference>
<evidence type="ECO:0000313" key="2">
    <source>
        <dbReference type="Proteomes" id="UP001626536"/>
    </source>
</evidence>